<name>A0AA39TIG5_ACESA</name>
<comment type="caution">
    <text evidence="2">The sequence shown here is derived from an EMBL/GenBank/DDBJ whole genome shotgun (WGS) entry which is preliminary data.</text>
</comment>
<dbReference type="PANTHER" id="PTHR32278">
    <property type="entry name" value="F-BOX DOMAIN-CONTAINING PROTEIN"/>
    <property type="match status" value="1"/>
</dbReference>
<dbReference type="SMART" id="SM00256">
    <property type="entry name" value="FBOX"/>
    <property type="match status" value="1"/>
</dbReference>
<dbReference type="CDD" id="cd22162">
    <property type="entry name" value="F-box_AtSKIP3-like"/>
    <property type="match status" value="1"/>
</dbReference>
<dbReference type="Proteomes" id="UP001168877">
    <property type="component" value="Unassembled WGS sequence"/>
</dbReference>
<protein>
    <recommendedName>
        <fullName evidence="1">F-box domain-containing protein</fullName>
    </recommendedName>
</protein>
<evidence type="ECO:0000313" key="3">
    <source>
        <dbReference type="Proteomes" id="UP001168877"/>
    </source>
</evidence>
<dbReference type="PANTHER" id="PTHR32278:SF111">
    <property type="entry name" value="F-BOX PROTEIN PP2-B12-RELATED"/>
    <property type="match status" value="1"/>
</dbReference>
<dbReference type="EMBL" id="JAUESC010000002">
    <property type="protein sequence ID" value="KAK0605673.1"/>
    <property type="molecule type" value="Genomic_DNA"/>
</dbReference>
<evidence type="ECO:0000313" key="2">
    <source>
        <dbReference type="EMBL" id="KAK0605673.1"/>
    </source>
</evidence>
<proteinExistence type="predicted"/>
<dbReference type="InterPro" id="IPR025886">
    <property type="entry name" value="PP2-like"/>
</dbReference>
<dbReference type="Gene3D" id="1.20.1280.50">
    <property type="match status" value="1"/>
</dbReference>
<reference evidence="2" key="1">
    <citation type="journal article" date="2022" name="Plant J.">
        <title>Strategies of tolerance reflected in two North American maple genomes.</title>
        <authorList>
            <person name="McEvoy S.L."/>
            <person name="Sezen U.U."/>
            <person name="Trouern-Trend A."/>
            <person name="McMahon S.M."/>
            <person name="Schaberg P.G."/>
            <person name="Yang J."/>
            <person name="Wegrzyn J.L."/>
            <person name="Swenson N.G."/>
        </authorList>
    </citation>
    <scope>NUCLEOTIDE SEQUENCE</scope>
    <source>
        <strain evidence="2">NS2018</strain>
    </source>
</reference>
<gene>
    <name evidence="2" type="ORF">LWI29_029459</name>
</gene>
<dbReference type="Pfam" id="PF00646">
    <property type="entry name" value="F-box"/>
    <property type="match status" value="1"/>
</dbReference>
<accession>A0AA39TIG5</accession>
<feature type="domain" description="F-box" evidence="1">
    <location>
        <begin position="1"/>
        <end position="47"/>
    </location>
</feature>
<dbReference type="AlphaFoldDB" id="A0AA39TIG5"/>
<organism evidence="2 3">
    <name type="scientific">Acer saccharum</name>
    <name type="common">Sugar maple</name>
    <dbReference type="NCBI Taxonomy" id="4024"/>
    <lineage>
        <taxon>Eukaryota</taxon>
        <taxon>Viridiplantae</taxon>
        <taxon>Streptophyta</taxon>
        <taxon>Embryophyta</taxon>
        <taxon>Tracheophyta</taxon>
        <taxon>Spermatophyta</taxon>
        <taxon>Magnoliopsida</taxon>
        <taxon>eudicotyledons</taxon>
        <taxon>Gunneridae</taxon>
        <taxon>Pentapetalae</taxon>
        <taxon>rosids</taxon>
        <taxon>malvids</taxon>
        <taxon>Sapindales</taxon>
        <taxon>Sapindaceae</taxon>
        <taxon>Hippocastanoideae</taxon>
        <taxon>Acereae</taxon>
        <taxon>Acer</taxon>
    </lineage>
</organism>
<dbReference type="InterPro" id="IPR001810">
    <property type="entry name" value="F-box_dom"/>
</dbReference>
<keyword evidence="3" id="KW-1185">Reference proteome</keyword>
<sequence length="270" mass="30381">MSVMLALPEDCIAAVISFTSPRDACRLACVSTTFKSIADSDAVWDRFLPPEYLSAISDPVPIYCSSSSTWSKKELYLRMGPTLIQNGKLSFWLDRPSGKKCYMISARELTIIWASGDTPQYWRWIDDFPEARFPEVAELRIVCWFEIRGKIDTSLLSMMTTYVAYLVFKSTDNFSGFDNNPVEVTVGLAGGNIQNRTVYFDQRQQNIVPGDNPDLFPKGRGDGWLESELGEFFHGSDKEGELSMTILEINRGNGKRGLIVQGIEIRPKKG</sequence>
<dbReference type="Pfam" id="PF14299">
    <property type="entry name" value="PP2"/>
    <property type="match status" value="1"/>
</dbReference>
<dbReference type="InterPro" id="IPR036047">
    <property type="entry name" value="F-box-like_dom_sf"/>
</dbReference>
<evidence type="ECO:0000259" key="1">
    <source>
        <dbReference type="PROSITE" id="PS50181"/>
    </source>
</evidence>
<dbReference type="SUPFAM" id="SSF81383">
    <property type="entry name" value="F-box domain"/>
    <property type="match status" value="1"/>
</dbReference>
<dbReference type="PROSITE" id="PS50181">
    <property type="entry name" value="FBOX"/>
    <property type="match status" value="1"/>
</dbReference>
<reference evidence="2" key="2">
    <citation type="submission" date="2023-06" db="EMBL/GenBank/DDBJ databases">
        <authorList>
            <person name="Swenson N.G."/>
            <person name="Wegrzyn J.L."/>
            <person name="Mcevoy S.L."/>
        </authorList>
    </citation>
    <scope>NUCLEOTIDE SEQUENCE</scope>
    <source>
        <strain evidence="2">NS2018</strain>
        <tissue evidence="2">Leaf</tissue>
    </source>
</reference>